<accession>A0A644YIX9</accession>
<reference evidence="1" key="1">
    <citation type="submission" date="2019-08" db="EMBL/GenBank/DDBJ databases">
        <authorList>
            <person name="Kucharzyk K."/>
            <person name="Murdoch R.W."/>
            <person name="Higgins S."/>
            <person name="Loffler F."/>
        </authorList>
    </citation>
    <scope>NUCLEOTIDE SEQUENCE</scope>
</reference>
<proteinExistence type="predicted"/>
<evidence type="ECO:0000313" key="1">
    <source>
        <dbReference type="EMBL" id="MPM27851.1"/>
    </source>
</evidence>
<dbReference type="AlphaFoldDB" id="A0A644YIX9"/>
<gene>
    <name evidence="1" type="ORF">SDC9_74366</name>
</gene>
<sequence>MQIANYKIQEFRATLPNVSLIKFLKTSLMLKTY</sequence>
<protein>
    <submittedName>
        <fullName evidence="1">Uncharacterized protein</fullName>
    </submittedName>
</protein>
<dbReference type="EMBL" id="VSSQ01005101">
    <property type="protein sequence ID" value="MPM27851.1"/>
    <property type="molecule type" value="Genomic_DNA"/>
</dbReference>
<name>A0A644YIX9_9ZZZZ</name>
<comment type="caution">
    <text evidence="1">The sequence shown here is derived from an EMBL/GenBank/DDBJ whole genome shotgun (WGS) entry which is preliminary data.</text>
</comment>
<organism evidence="1">
    <name type="scientific">bioreactor metagenome</name>
    <dbReference type="NCBI Taxonomy" id="1076179"/>
    <lineage>
        <taxon>unclassified sequences</taxon>
        <taxon>metagenomes</taxon>
        <taxon>ecological metagenomes</taxon>
    </lineage>
</organism>